<protein>
    <recommendedName>
        <fullName evidence="3">Helix-turn-helix domain-containing protein</fullName>
    </recommendedName>
</protein>
<dbReference type="AlphaFoldDB" id="F7NEI0"/>
<organism evidence="1 2">
    <name type="scientific">Acetonema longum DSM 6540</name>
    <dbReference type="NCBI Taxonomy" id="1009370"/>
    <lineage>
        <taxon>Bacteria</taxon>
        <taxon>Bacillati</taxon>
        <taxon>Bacillota</taxon>
        <taxon>Negativicutes</taxon>
        <taxon>Acetonemataceae</taxon>
        <taxon>Acetonema</taxon>
    </lineage>
</organism>
<sequence>MSDKKLYEVLELLESNGGPIPMSKAGVYLAISKGSIPAVKIGRRVFIPAWWVERMTREPLLEAKQA</sequence>
<reference evidence="1 2" key="1">
    <citation type="journal article" date="2011" name="EMBO J.">
        <title>Structural diversity of bacterial flagellar motors.</title>
        <authorList>
            <person name="Chen S."/>
            <person name="Beeby M."/>
            <person name="Murphy G.E."/>
            <person name="Leadbetter J.R."/>
            <person name="Hendrixson D.R."/>
            <person name="Briegel A."/>
            <person name="Li Z."/>
            <person name="Shi J."/>
            <person name="Tocheva E.I."/>
            <person name="Muller A."/>
            <person name="Dobro M.J."/>
            <person name="Jensen G.J."/>
        </authorList>
    </citation>
    <scope>NUCLEOTIDE SEQUENCE [LARGE SCALE GENOMIC DNA]</scope>
    <source>
        <strain evidence="1 2">DSM 6540</strain>
    </source>
</reference>
<dbReference type="STRING" id="1009370.ALO_02216"/>
<evidence type="ECO:0000313" key="2">
    <source>
        <dbReference type="Proteomes" id="UP000003240"/>
    </source>
</evidence>
<proteinExistence type="predicted"/>
<dbReference type="RefSeq" id="WP_004092369.1">
    <property type="nucleotide sequence ID" value="NZ_AFGF01000017.1"/>
</dbReference>
<evidence type="ECO:0000313" key="1">
    <source>
        <dbReference type="EMBL" id="EGO65391.1"/>
    </source>
</evidence>
<accession>F7NEI0</accession>
<dbReference type="Proteomes" id="UP000003240">
    <property type="component" value="Unassembled WGS sequence"/>
</dbReference>
<name>F7NEI0_9FIRM</name>
<comment type="caution">
    <text evidence="1">The sequence shown here is derived from an EMBL/GenBank/DDBJ whole genome shotgun (WGS) entry which is preliminary data.</text>
</comment>
<evidence type="ECO:0008006" key="3">
    <source>
        <dbReference type="Google" id="ProtNLM"/>
    </source>
</evidence>
<gene>
    <name evidence="1" type="ORF">ALO_02216</name>
</gene>
<dbReference type="EMBL" id="AFGF01000017">
    <property type="protein sequence ID" value="EGO65391.1"/>
    <property type="molecule type" value="Genomic_DNA"/>
</dbReference>
<keyword evidence="2" id="KW-1185">Reference proteome</keyword>
<dbReference type="OrthoDB" id="1684751at2"/>